<dbReference type="GO" id="GO:0030041">
    <property type="term" value="P:actin filament polymerization"/>
    <property type="evidence" value="ECO:0007669"/>
    <property type="project" value="InterPro"/>
</dbReference>
<gene>
    <name evidence="5" type="ORF">IMG5_152490</name>
</gene>
<dbReference type="EMBL" id="GL984128">
    <property type="protein sequence ID" value="EGR29600.1"/>
    <property type="molecule type" value="Genomic_DNA"/>
</dbReference>
<accession>G0QYV4</accession>
<keyword evidence="4" id="KW-0206">Cytoskeleton</keyword>
<dbReference type="Gene3D" id="3.30.1460.20">
    <property type="match status" value="1"/>
</dbReference>
<dbReference type="AlphaFoldDB" id="G0QYV4"/>
<name>G0QYV4_ICHMU</name>
<keyword evidence="2" id="KW-0963">Cytoplasm</keyword>
<evidence type="ECO:0000313" key="6">
    <source>
        <dbReference type="Proteomes" id="UP000008983"/>
    </source>
</evidence>
<keyword evidence="3" id="KW-0009">Actin-binding</keyword>
<dbReference type="InParanoid" id="G0QYV4"/>
<sequence>MIQMNLDPINPIIKKELVNTISNYLIGRFMCHDYDNVKYCIELSDKENCIYFSFGAPNYNDVFKIGGDLFIQKYYQSYEVQKQPYKGFDITFQATLNNLKQNNTDSVSVYFALSFTDIVDRTIAQLMLDEFVESNRHVKNPPSVQRVEKILDQSQRSTQSEVSVSKLRGNTSGIQSYTYPQILVDKFPELKNLKEEYLNGLISFKNIHIEK</sequence>
<dbReference type="Proteomes" id="UP000008983">
    <property type="component" value="Unassembled WGS sequence"/>
</dbReference>
<keyword evidence="6" id="KW-1185">Reference proteome</keyword>
<dbReference type="GO" id="GO:0034314">
    <property type="term" value="P:Arp2/3 complex-mediated actin nucleation"/>
    <property type="evidence" value="ECO:0007669"/>
    <property type="project" value="InterPro"/>
</dbReference>
<dbReference type="SUPFAM" id="SSF69645">
    <property type="entry name" value="Arp2/3 complex subunits"/>
    <property type="match status" value="1"/>
</dbReference>
<evidence type="ECO:0000256" key="4">
    <source>
        <dbReference type="ARBA" id="ARBA00023212"/>
    </source>
</evidence>
<evidence type="ECO:0000256" key="2">
    <source>
        <dbReference type="ARBA" id="ARBA00022490"/>
    </source>
</evidence>
<evidence type="ECO:0000256" key="3">
    <source>
        <dbReference type="ARBA" id="ARBA00023203"/>
    </source>
</evidence>
<protein>
    <submittedName>
        <fullName evidence="5">Uncharacterized protein</fullName>
    </submittedName>
</protein>
<dbReference type="RefSeq" id="XP_004030836.1">
    <property type="nucleotide sequence ID" value="XM_004030788.1"/>
</dbReference>
<dbReference type="InterPro" id="IPR034666">
    <property type="entry name" value="ARPC2/4"/>
</dbReference>
<comment type="subcellular location">
    <subcellularLocation>
        <location evidence="1">Cytoplasm</location>
        <location evidence="1">Cytoskeleton</location>
    </subcellularLocation>
</comment>
<dbReference type="OrthoDB" id="312975at2759"/>
<organism evidence="5 6">
    <name type="scientific">Ichthyophthirius multifiliis</name>
    <name type="common">White spot disease agent</name>
    <name type="synonym">Ich</name>
    <dbReference type="NCBI Taxonomy" id="5932"/>
    <lineage>
        <taxon>Eukaryota</taxon>
        <taxon>Sar</taxon>
        <taxon>Alveolata</taxon>
        <taxon>Ciliophora</taxon>
        <taxon>Intramacronucleata</taxon>
        <taxon>Oligohymenophorea</taxon>
        <taxon>Hymenostomatida</taxon>
        <taxon>Ophryoglenina</taxon>
        <taxon>Ichthyophthirius</taxon>
    </lineage>
</organism>
<proteinExistence type="predicted"/>
<evidence type="ECO:0000256" key="1">
    <source>
        <dbReference type="ARBA" id="ARBA00004245"/>
    </source>
</evidence>
<dbReference type="GO" id="GO:0003779">
    <property type="term" value="F:actin binding"/>
    <property type="evidence" value="ECO:0007669"/>
    <property type="project" value="UniProtKB-KW"/>
</dbReference>
<evidence type="ECO:0000313" key="5">
    <source>
        <dbReference type="EMBL" id="EGR29600.1"/>
    </source>
</evidence>
<dbReference type="GeneID" id="14905704"/>
<dbReference type="GO" id="GO:0005885">
    <property type="term" value="C:Arp2/3 protein complex"/>
    <property type="evidence" value="ECO:0007669"/>
    <property type="project" value="InterPro"/>
</dbReference>
<reference evidence="5 6" key="1">
    <citation type="submission" date="2011-07" db="EMBL/GenBank/DDBJ databases">
        <authorList>
            <person name="Coyne R."/>
            <person name="Brami D."/>
            <person name="Johnson J."/>
            <person name="Hostetler J."/>
            <person name="Hannick L."/>
            <person name="Clark T."/>
            <person name="Cassidy-Hanley D."/>
            <person name="Inman J."/>
        </authorList>
    </citation>
    <scope>NUCLEOTIDE SEQUENCE [LARGE SCALE GENOMIC DNA]</scope>
    <source>
        <strain evidence="5 6">G5</strain>
    </source>
</reference>